<evidence type="ECO:0000313" key="2">
    <source>
        <dbReference type="EMBL" id="KAJ8511005.1"/>
    </source>
</evidence>
<reference evidence="2 3" key="1">
    <citation type="submission" date="2022-12" db="EMBL/GenBank/DDBJ databases">
        <title>Chromosome-scale assembly of the Ensete ventricosum genome.</title>
        <authorList>
            <person name="Dussert Y."/>
            <person name="Stocks J."/>
            <person name="Wendawek A."/>
            <person name="Woldeyes F."/>
            <person name="Nichols R.A."/>
            <person name="Borrell J.S."/>
        </authorList>
    </citation>
    <scope>NUCLEOTIDE SEQUENCE [LARGE SCALE GENOMIC DNA]</scope>
    <source>
        <strain evidence="3">cv. Maze</strain>
        <tissue evidence="2">Seeds</tissue>
    </source>
</reference>
<feature type="compositionally biased region" description="Low complexity" evidence="1">
    <location>
        <begin position="41"/>
        <end position="55"/>
    </location>
</feature>
<protein>
    <submittedName>
        <fullName evidence="2">Uncharacterized protein</fullName>
    </submittedName>
</protein>
<accession>A0AAV8RRB1</accession>
<evidence type="ECO:0000313" key="3">
    <source>
        <dbReference type="Proteomes" id="UP001222027"/>
    </source>
</evidence>
<organism evidence="2 3">
    <name type="scientific">Ensete ventricosum</name>
    <name type="common">Abyssinian banana</name>
    <name type="synonym">Musa ensete</name>
    <dbReference type="NCBI Taxonomy" id="4639"/>
    <lineage>
        <taxon>Eukaryota</taxon>
        <taxon>Viridiplantae</taxon>
        <taxon>Streptophyta</taxon>
        <taxon>Embryophyta</taxon>
        <taxon>Tracheophyta</taxon>
        <taxon>Spermatophyta</taxon>
        <taxon>Magnoliopsida</taxon>
        <taxon>Liliopsida</taxon>
        <taxon>Zingiberales</taxon>
        <taxon>Musaceae</taxon>
        <taxon>Ensete</taxon>
    </lineage>
</organism>
<feature type="region of interest" description="Disordered" evidence="1">
    <location>
        <begin position="38"/>
        <end position="77"/>
    </location>
</feature>
<dbReference type="Proteomes" id="UP001222027">
    <property type="component" value="Unassembled WGS sequence"/>
</dbReference>
<name>A0AAV8RRB1_ENSVE</name>
<sequence>MAASFQAHKRRGSRTRSVAGVWSRPCSLLQLEKGAARGEVQAASAQPPPQGAFAALGTEPRNQQQQQELADDRVTGG</sequence>
<proteinExistence type="predicted"/>
<keyword evidence="3" id="KW-1185">Reference proteome</keyword>
<gene>
    <name evidence="2" type="ORF">OPV22_001439</name>
</gene>
<evidence type="ECO:0000256" key="1">
    <source>
        <dbReference type="SAM" id="MobiDB-lite"/>
    </source>
</evidence>
<comment type="caution">
    <text evidence="2">The sequence shown here is derived from an EMBL/GenBank/DDBJ whole genome shotgun (WGS) entry which is preliminary data.</text>
</comment>
<dbReference type="AlphaFoldDB" id="A0AAV8RRB1"/>
<dbReference type="EMBL" id="JAQQAF010000001">
    <property type="protein sequence ID" value="KAJ8511005.1"/>
    <property type="molecule type" value="Genomic_DNA"/>
</dbReference>